<dbReference type="GO" id="GO:0009245">
    <property type="term" value="P:lipid A biosynthetic process"/>
    <property type="evidence" value="ECO:0007669"/>
    <property type="project" value="TreeGrafter"/>
</dbReference>
<keyword evidence="3" id="KW-1185">Reference proteome</keyword>
<proteinExistence type="predicted"/>
<accession>A0A8J3BDG1</accession>
<dbReference type="SUPFAM" id="SSF56300">
    <property type="entry name" value="Metallo-dependent phosphatases"/>
    <property type="match status" value="1"/>
</dbReference>
<dbReference type="AlphaFoldDB" id="A0A8J3BDG1"/>
<dbReference type="InterPro" id="IPR004843">
    <property type="entry name" value="Calcineurin-like_PHP"/>
</dbReference>
<sequence>MARKTTLVSMRMSAAVPRSPLGRLLGGLALAGAGTLAYASLVERRWYALRRFDVPLLATDAEPLRILHLSDLHLTPGQQHRAEWVASLVGTDPDLVVVTGDNMGHPDSLNAVVGALRPLFALPGAFVFGSNDYTGPVWKNPLGYFRSEREYRHGADLPHEELRELLTSVGWADLNNARTVLTAGGRRVELAGVDDPHIQRDDWPAVAGPVAPDADVHIALAHSPEPALLDLMAADGFTLMLAGHTHGGQVCVPGVGALVTNCGLPRRMAKGLHRWPGSDAWLHVSAGVGTHPTAPVRFACRPEASLLTLIPR</sequence>
<dbReference type="PANTHER" id="PTHR31302:SF20">
    <property type="entry name" value="CONSERVED PROTEIN"/>
    <property type="match status" value="1"/>
</dbReference>
<gene>
    <name evidence="2" type="ORF">GCM10010124_00240</name>
</gene>
<evidence type="ECO:0000313" key="3">
    <source>
        <dbReference type="Proteomes" id="UP000662200"/>
    </source>
</evidence>
<dbReference type="InterPro" id="IPR029052">
    <property type="entry name" value="Metallo-depent_PP-like"/>
</dbReference>
<dbReference type="InterPro" id="IPR051158">
    <property type="entry name" value="Metallophosphoesterase_sf"/>
</dbReference>
<dbReference type="Pfam" id="PF00149">
    <property type="entry name" value="Metallophos"/>
    <property type="match status" value="1"/>
</dbReference>
<dbReference type="Gene3D" id="3.60.21.10">
    <property type="match status" value="1"/>
</dbReference>
<reference evidence="2" key="2">
    <citation type="submission" date="2020-09" db="EMBL/GenBank/DDBJ databases">
        <authorList>
            <person name="Sun Q."/>
            <person name="Ohkuma M."/>
        </authorList>
    </citation>
    <scope>NUCLEOTIDE SEQUENCE</scope>
    <source>
        <strain evidence="2">JCM 3091</strain>
    </source>
</reference>
<dbReference type="GO" id="GO:0008758">
    <property type="term" value="F:UDP-2,3-diacylglucosamine hydrolase activity"/>
    <property type="evidence" value="ECO:0007669"/>
    <property type="project" value="TreeGrafter"/>
</dbReference>
<feature type="domain" description="Calcineurin-like phosphoesterase" evidence="1">
    <location>
        <begin position="64"/>
        <end position="247"/>
    </location>
</feature>
<dbReference type="PANTHER" id="PTHR31302">
    <property type="entry name" value="TRANSMEMBRANE PROTEIN WITH METALLOPHOSPHOESTERASE DOMAIN-RELATED"/>
    <property type="match status" value="1"/>
</dbReference>
<reference evidence="2" key="1">
    <citation type="journal article" date="2014" name="Int. J. Syst. Evol. Microbiol.">
        <title>Complete genome sequence of Corynebacterium casei LMG S-19264T (=DSM 44701T), isolated from a smear-ripened cheese.</title>
        <authorList>
            <consortium name="US DOE Joint Genome Institute (JGI-PGF)"/>
            <person name="Walter F."/>
            <person name="Albersmeier A."/>
            <person name="Kalinowski J."/>
            <person name="Ruckert C."/>
        </authorList>
    </citation>
    <scope>NUCLEOTIDE SEQUENCE</scope>
    <source>
        <strain evidence="2">JCM 3091</strain>
    </source>
</reference>
<dbReference type="GO" id="GO:0016020">
    <property type="term" value="C:membrane"/>
    <property type="evidence" value="ECO:0007669"/>
    <property type="project" value="GOC"/>
</dbReference>
<dbReference type="EMBL" id="BMQC01000001">
    <property type="protein sequence ID" value="GGK11571.1"/>
    <property type="molecule type" value="Genomic_DNA"/>
</dbReference>
<evidence type="ECO:0000313" key="2">
    <source>
        <dbReference type="EMBL" id="GGK11571.1"/>
    </source>
</evidence>
<organism evidence="2 3">
    <name type="scientific">Pilimelia terevasa</name>
    <dbReference type="NCBI Taxonomy" id="53372"/>
    <lineage>
        <taxon>Bacteria</taxon>
        <taxon>Bacillati</taxon>
        <taxon>Actinomycetota</taxon>
        <taxon>Actinomycetes</taxon>
        <taxon>Micromonosporales</taxon>
        <taxon>Micromonosporaceae</taxon>
        <taxon>Pilimelia</taxon>
    </lineage>
</organism>
<protein>
    <recommendedName>
        <fullName evidence="1">Calcineurin-like phosphoesterase domain-containing protein</fullName>
    </recommendedName>
</protein>
<evidence type="ECO:0000259" key="1">
    <source>
        <dbReference type="Pfam" id="PF00149"/>
    </source>
</evidence>
<dbReference type="Proteomes" id="UP000662200">
    <property type="component" value="Unassembled WGS sequence"/>
</dbReference>
<comment type="caution">
    <text evidence="2">The sequence shown here is derived from an EMBL/GenBank/DDBJ whole genome shotgun (WGS) entry which is preliminary data.</text>
</comment>
<name>A0A8J3BDG1_9ACTN</name>